<protein>
    <submittedName>
        <fullName evidence="3">ABL103Wp</fullName>
    </submittedName>
</protein>
<dbReference type="EMBL" id="AE016815">
    <property type="protein sequence ID" value="AAS50668.2"/>
    <property type="molecule type" value="Genomic_DNA"/>
</dbReference>
<name>Q75DX6_EREGS</name>
<dbReference type="HOGENOM" id="CLU_067405_0_0_1"/>
<feature type="compositionally biased region" description="Basic and acidic residues" evidence="2">
    <location>
        <begin position="66"/>
        <end position="83"/>
    </location>
</feature>
<dbReference type="GeneID" id="4618924"/>
<sequence>MNSSGFMLFQHQNSLDASFANLNFGDGSAVGQGEAAGNSFMGGNGHPGNSVVSAPSPMASYAQQREPQREQKQTPKQQREQKQVAKHFHGHHHQHSKGSTSSLEQAMGGGTSYWNTDSSATSSIVSIDPGVAAGGSTAGTLTTASIMDGHTAKSSSGFSTTFATTSSQQSNPSHGSLESMESLRLELQLKETQIESLEDEITKLKSIFNQGLTFKQQEQQLQKRKLHQHALDLDHMPVEIPANLEIIFNKLATSLKRKDEELEDTRKRLESIMTAIALNPSNSVTRFGRYDEEALAHKMIVRLEMLTKENQEMAKLLSYGRSKETHIELELLKKVNRDLQRKVEQLEKQLANSGNGK</sequence>
<dbReference type="FunCoup" id="Q75DX6">
    <property type="interactions" value="53"/>
</dbReference>
<dbReference type="InParanoid" id="Q75DX6"/>
<dbReference type="GO" id="GO:2000221">
    <property type="term" value="P:negative regulation of pseudohyphal growth"/>
    <property type="evidence" value="ECO:0007669"/>
    <property type="project" value="EnsemblFungi"/>
</dbReference>
<feature type="compositionally biased region" description="Low complexity" evidence="2">
    <location>
        <begin position="152"/>
        <end position="180"/>
    </location>
</feature>
<dbReference type="GO" id="GO:0006279">
    <property type="term" value="P:premeiotic DNA replication"/>
    <property type="evidence" value="ECO:0007669"/>
    <property type="project" value="EnsemblFungi"/>
</dbReference>
<evidence type="ECO:0000256" key="2">
    <source>
        <dbReference type="SAM" id="MobiDB-lite"/>
    </source>
</evidence>
<proteinExistence type="predicted"/>
<dbReference type="eggNOG" id="ENOG502S20W">
    <property type="taxonomic scope" value="Eukaryota"/>
</dbReference>
<dbReference type="GO" id="GO:0005730">
    <property type="term" value="C:nucleolus"/>
    <property type="evidence" value="ECO:0007669"/>
    <property type="project" value="EnsemblFungi"/>
</dbReference>
<feature type="compositionally biased region" description="Basic residues" evidence="2">
    <location>
        <begin position="84"/>
        <end position="96"/>
    </location>
</feature>
<reference evidence="4" key="2">
    <citation type="journal article" date="2013" name="G3 (Bethesda)">
        <title>Genomes of Ashbya fungi isolated from insects reveal four mating-type loci, numerous translocations, lack of transposons, and distinct gene duplications.</title>
        <authorList>
            <person name="Dietrich F.S."/>
            <person name="Voegeli S."/>
            <person name="Kuo S."/>
            <person name="Philippsen P."/>
        </authorList>
    </citation>
    <scope>GENOME REANNOTATION</scope>
    <source>
        <strain evidence="4">ATCC 10895 / CBS 109.51 / FGSC 9923 / NRRL Y-1056</strain>
    </source>
</reference>
<dbReference type="KEGG" id="ago:AGOS_ABL103W"/>
<organism evidence="3 4">
    <name type="scientific">Eremothecium gossypii (strain ATCC 10895 / CBS 109.51 / FGSC 9923 / NRRL Y-1056)</name>
    <name type="common">Yeast</name>
    <name type="synonym">Ashbya gossypii</name>
    <dbReference type="NCBI Taxonomy" id="284811"/>
    <lineage>
        <taxon>Eukaryota</taxon>
        <taxon>Fungi</taxon>
        <taxon>Dikarya</taxon>
        <taxon>Ascomycota</taxon>
        <taxon>Saccharomycotina</taxon>
        <taxon>Saccharomycetes</taxon>
        <taxon>Saccharomycetales</taxon>
        <taxon>Saccharomycetaceae</taxon>
        <taxon>Eremothecium</taxon>
    </lineage>
</organism>
<dbReference type="OrthoDB" id="21221at2759"/>
<dbReference type="OMA" id="DGHTAKS"/>
<dbReference type="AlphaFoldDB" id="Q75DX6"/>
<feature type="region of interest" description="Disordered" evidence="2">
    <location>
        <begin position="151"/>
        <end position="180"/>
    </location>
</feature>
<dbReference type="RefSeq" id="NP_982844.2">
    <property type="nucleotide sequence ID" value="NM_208197.2"/>
</dbReference>
<dbReference type="STRING" id="284811.Q75DX6"/>
<reference evidence="3 4" key="1">
    <citation type="journal article" date="2004" name="Science">
        <title>The Ashbya gossypii genome as a tool for mapping the ancient Saccharomyces cerevisiae genome.</title>
        <authorList>
            <person name="Dietrich F.S."/>
            <person name="Voegeli S."/>
            <person name="Brachat S."/>
            <person name="Lerch A."/>
            <person name="Gates K."/>
            <person name="Steiner S."/>
            <person name="Mohr C."/>
            <person name="Pohlmann R."/>
            <person name="Luedi P."/>
            <person name="Choi S."/>
            <person name="Wing R.A."/>
            <person name="Flavier A."/>
            <person name="Gaffney T.D."/>
            <person name="Philippsen P."/>
        </authorList>
    </citation>
    <scope>NUCLEOTIDE SEQUENCE [LARGE SCALE GENOMIC DNA]</scope>
    <source>
        <strain evidence="4">ATCC 10895 / CBS 109.51 / FGSC 9923 / NRRL Y-1056</strain>
    </source>
</reference>
<dbReference type="Proteomes" id="UP000000591">
    <property type="component" value="Chromosome II"/>
</dbReference>
<feature type="coiled-coil region" evidence="1">
    <location>
        <begin position="329"/>
        <end position="356"/>
    </location>
</feature>
<feature type="coiled-coil region" evidence="1">
    <location>
        <begin position="180"/>
        <end position="207"/>
    </location>
</feature>
<feature type="region of interest" description="Disordered" evidence="2">
    <location>
        <begin position="36"/>
        <end position="110"/>
    </location>
</feature>
<evidence type="ECO:0000313" key="4">
    <source>
        <dbReference type="Proteomes" id="UP000000591"/>
    </source>
</evidence>
<keyword evidence="1" id="KW-0175">Coiled coil</keyword>
<evidence type="ECO:0000313" key="3">
    <source>
        <dbReference type="EMBL" id="AAS50668.2"/>
    </source>
</evidence>
<gene>
    <name evidence="3" type="ORF">AGOS_ABL103W</name>
</gene>
<evidence type="ECO:0000256" key="1">
    <source>
        <dbReference type="SAM" id="Coils"/>
    </source>
</evidence>
<keyword evidence="4" id="KW-1185">Reference proteome</keyword>
<dbReference type="GO" id="GO:0005737">
    <property type="term" value="C:cytoplasm"/>
    <property type="evidence" value="ECO:0007669"/>
    <property type="project" value="EnsemblFungi"/>
</dbReference>
<accession>Q75DX6</accession>
<dbReference type="GO" id="GO:0036396">
    <property type="term" value="C:RNA N6-methyladenosine methyltransferase complex"/>
    <property type="evidence" value="ECO:0007669"/>
    <property type="project" value="EnsemblFungi"/>
</dbReference>